<reference evidence="12" key="2">
    <citation type="submission" date="2019-09" db="EMBL/GenBank/DDBJ databases">
        <title>Distinct polysaccharide growth profiles of human intestinal Prevotella copri isolates.</title>
        <authorList>
            <person name="Fehlner-Peach H."/>
            <person name="Magnabosco C."/>
            <person name="Raghavan V."/>
            <person name="Scher J.U."/>
            <person name="Tett A."/>
            <person name="Cox L.M."/>
            <person name="Gottsegen C."/>
            <person name="Watters A."/>
            <person name="Wiltshire- Gordon J.D."/>
            <person name="Segata N."/>
            <person name="Bonneau R."/>
            <person name="Littman D.R."/>
        </authorList>
    </citation>
    <scope>NUCLEOTIDE SEQUENCE [LARGE SCALE GENOMIC DNA]</scope>
    <source>
        <strain evidence="12">iAP146</strain>
    </source>
</reference>
<evidence type="ECO:0000256" key="6">
    <source>
        <dbReference type="ARBA" id="ARBA00022840"/>
    </source>
</evidence>
<keyword evidence="2" id="KW-0808">Transferase</keyword>
<dbReference type="GO" id="GO:0046872">
    <property type="term" value="F:metal ion binding"/>
    <property type="evidence" value="ECO:0007669"/>
    <property type="project" value="UniProtKB-KW"/>
</dbReference>
<evidence type="ECO:0000259" key="8">
    <source>
        <dbReference type="Pfam" id="PF18765"/>
    </source>
</evidence>
<dbReference type="PANTHER" id="PTHR33571">
    <property type="entry name" value="SSL8005 PROTEIN"/>
    <property type="match status" value="1"/>
</dbReference>
<dbReference type="Gene3D" id="3.30.460.10">
    <property type="entry name" value="Beta Polymerase, domain 2"/>
    <property type="match status" value="1"/>
</dbReference>
<evidence type="ECO:0000256" key="4">
    <source>
        <dbReference type="ARBA" id="ARBA00022723"/>
    </source>
</evidence>
<evidence type="ECO:0000256" key="3">
    <source>
        <dbReference type="ARBA" id="ARBA00022695"/>
    </source>
</evidence>
<evidence type="ECO:0000256" key="5">
    <source>
        <dbReference type="ARBA" id="ARBA00022741"/>
    </source>
</evidence>
<keyword evidence="4" id="KW-0479">Metal-binding</keyword>
<dbReference type="Proteomes" id="UP000215155">
    <property type="component" value="Unassembled WGS sequence"/>
</dbReference>
<sequence length="103" mass="11943">MISKNVQNMIPKIQDFFGSQPITKAWLFGSCSRGEETTDSDIDILVEYDRQHNRISLMKIAGIMLNLEDLLHRKVDIVEANRLLPFAQETANQDKFLIYERKS</sequence>
<dbReference type="GO" id="GO:0016779">
    <property type="term" value="F:nucleotidyltransferase activity"/>
    <property type="evidence" value="ECO:0007669"/>
    <property type="project" value="UniProtKB-KW"/>
</dbReference>
<evidence type="ECO:0000313" key="12">
    <source>
        <dbReference type="Proteomes" id="UP000420707"/>
    </source>
</evidence>
<feature type="domain" description="Polymerase beta nucleotidyltransferase" evidence="8">
    <location>
        <begin position="12"/>
        <end position="102"/>
    </location>
</feature>
<dbReference type="EMBL" id="VZCR01000056">
    <property type="protein sequence ID" value="MQN32215.1"/>
    <property type="molecule type" value="Genomic_DNA"/>
</dbReference>
<evidence type="ECO:0000256" key="7">
    <source>
        <dbReference type="ARBA" id="ARBA00022842"/>
    </source>
</evidence>
<dbReference type="CDD" id="cd05403">
    <property type="entry name" value="NT_KNTase_like"/>
    <property type="match status" value="1"/>
</dbReference>
<keyword evidence="6" id="KW-0067">ATP-binding</keyword>
<gene>
    <name evidence="10" type="ORF">CFT61_16175</name>
    <name evidence="9" type="ORF">F7D90_09680</name>
</gene>
<comment type="cofactor">
    <cofactor evidence="1">
        <name>Mg(2+)</name>
        <dbReference type="ChEBI" id="CHEBI:18420"/>
    </cofactor>
</comment>
<evidence type="ECO:0000313" key="10">
    <source>
        <dbReference type="EMBL" id="OXL42491.1"/>
    </source>
</evidence>
<dbReference type="GO" id="GO:0005524">
    <property type="term" value="F:ATP binding"/>
    <property type="evidence" value="ECO:0007669"/>
    <property type="project" value="UniProtKB-KW"/>
</dbReference>
<reference evidence="9" key="3">
    <citation type="submission" date="2023-08" db="EMBL/GenBank/DDBJ databases">
        <title>Distinct polysaccharide growth profiles of human intestinal Prevotella copri isolates.</title>
        <authorList>
            <person name="Fehlner-Peach H."/>
            <person name="Magnabosco C."/>
            <person name="Raghavan V."/>
            <person name="Scher J.U."/>
            <person name="Tett A."/>
            <person name="Cox L.M."/>
            <person name="Gottsegen C."/>
            <person name="Watters A."/>
            <person name="Wiltshire- Gordon J.D."/>
            <person name="Segata N."/>
            <person name="Bonneau R."/>
            <person name="Littman D.R."/>
        </authorList>
    </citation>
    <scope>NUCLEOTIDE SEQUENCE</scope>
    <source>
        <strain evidence="9">IAP146</strain>
    </source>
</reference>
<dbReference type="InterPro" id="IPR043519">
    <property type="entry name" value="NT_sf"/>
</dbReference>
<dbReference type="SUPFAM" id="SSF81301">
    <property type="entry name" value="Nucleotidyltransferase"/>
    <property type="match status" value="1"/>
</dbReference>
<accession>A0A229I1E4</accession>
<dbReference type="RefSeq" id="WP_089545413.1">
    <property type="nucleotide sequence ID" value="NZ_JAHRGJ010000025.1"/>
</dbReference>
<dbReference type="InterPro" id="IPR052038">
    <property type="entry name" value="Type-VII_TA_antitoxin"/>
</dbReference>
<keyword evidence="3" id="KW-0548">Nucleotidyltransferase</keyword>
<keyword evidence="5" id="KW-0547">Nucleotide-binding</keyword>
<reference evidence="10 11" key="1">
    <citation type="submission" date="2017-07" db="EMBL/GenBank/DDBJ databases">
        <title>Draft genome sequence of Prevotella copri isolated from the gut of healthy adult Indian.</title>
        <authorList>
            <person name="Das B."/>
            <person name="Bag S."/>
            <person name="Ghosh T.S."/>
        </authorList>
    </citation>
    <scope>NUCLEOTIDE SEQUENCE [LARGE SCALE GENOMIC DNA]</scope>
    <source>
        <strain evidence="10 11">Indica</strain>
    </source>
</reference>
<dbReference type="InterPro" id="IPR041633">
    <property type="entry name" value="Polbeta"/>
</dbReference>
<evidence type="ECO:0000256" key="1">
    <source>
        <dbReference type="ARBA" id="ARBA00001946"/>
    </source>
</evidence>
<dbReference type="Proteomes" id="UP000420707">
    <property type="component" value="Unassembled WGS sequence"/>
</dbReference>
<protein>
    <submittedName>
        <fullName evidence="10">Nucleotidyltransferase</fullName>
    </submittedName>
</protein>
<evidence type="ECO:0000313" key="11">
    <source>
        <dbReference type="Proteomes" id="UP000215155"/>
    </source>
</evidence>
<dbReference type="EMBL" id="NMPZ01000052">
    <property type="protein sequence ID" value="OXL42491.1"/>
    <property type="molecule type" value="Genomic_DNA"/>
</dbReference>
<dbReference type="GeneID" id="302996528"/>
<dbReference type="PANTHER" id="PTHR33571:SF12">
    <property type="entry name" value="BSL3053 PROTEIN"/>
    <property type="match status" value="1"/>
</dbReference>
<dbReference type="Pfam" id="PF18765">
    <property type="entry name" value="Polbeta"/>
    <property type="match status" value="1"/>
</dbReference>
<comment type="caution">
    <text evidence="10">The sequence shown here is derived from an EMBL/GenBank/DDBJ whole genome shotgun (WGS) entry which is preliminary data.</text>
</comment>
<evidence type="ECO:0000313" key="9">
    <source>
        <dbReference type="EMBL" id="MQN32215.1"/>
    </source>
</evidence>
<organism evidence="10 11">
    <name type="scientific">Segatella copri</name>
    <dbReference type="NCBI Taxonomy" id="165179"/>
    <lineage>
        <taxon>Bacteria</taxon>
        <taxon>Pseudomonadati</taxon>
        <taxon>Bacteroidota</taxon>
        <taxon>Bacteroidia</taxon>
        <taxon>Bacteroidales</taxon>
        <taxon>Prevotellaceae</taxon>
        <taxon>Segatella</taxon>
    </lineage>
</organism>
<keyword evidence="7" id="KW-0460">Magnesium</keyword>
<evidence type="ECO:0000256" key="2">
    <source>
        <dbReference type="ARBA" id="ARBA00022679"/>
    </source>
</evidence>
<dbReference type="AlphaFoldDB" id="A0A229I1E4"/>
<name>A0A229I1E4_9BACT</name>
<proteinExistence type="predicted"/>